<evidence type="ECO:0000313" key="2">
    <source>
        <dbReference type="Proteomes" id="UP000249057"/>
    </source>
</evidence>
<dbReference type="EMBL" id="KZ825327">
    <property type="protein sequence ID" value="RAH47880.1"/>
    <property type="molecule type" value="Genomic_DNA"/>
</dbReference>
<sequence length="170" mass="18325">MKTENSHSHQSSYAPLAPSQSAVPPPATTKTTAPQPVALHPTVSVPFTPPPWSQPLSAASPSKQKTKVWNKHPAGSETLCRMLIYRFPPGPESGCAYAPGYGDGVDQSRRAPQGKFDNHLALVWKALRSTLTKKKNLDARRASRPWLQRAERSVPGAAAAAATPGKEDRK</sequence>
<name>A0ACD1GEY6_9EURO</name>
<evidence type="ECO:0000313" key="1">
    <source>
        <dbReference type="EMBL" id="RAH47880.1"/>
    </source>
</evidence>
<proteinExistence type="predicted"/>
<accession>A0ACD1GEY6</accession>
<protein>
    <submittedName>
        <fullName evidence="1">Uncharacterized protein</fullName>
    </submittedName>
</protein>
<keyword evidence="2" id="KW-1185">Reference proteome</keyword>
<dbReference type="Proteomes" id="UP000249057">
    <property type="component" value="Unassembled WGS sequence"/>
</dbReference>
<reference evidence="1" key="1">
    <citation type="submission" date="2018-02" db="EMBL/GenBank/DDBJ databases">
        <title>The genomes of Aspergillus section Nigri reveals drivers in fungal speciation.</title>
        <authorList>
            <consortium name="DOE Joint Genome Institute"/>
            <person name="Vesth T.C."/>
            <person name="Nybo J."/>
            <person name="Theobald S."/>
            <person name="Brandl J."/>
            <person name="Frisvad J.C."/>
            <person name="Nielsen K.F."/>
            <person name="Lyhne E.K."/>
            <person name="Kogle M.E."/>
            <person name="Kuo A."/>
            <person name="Riley R."/>
            <person name="Clum A."/>
            <person name="Nolan M."/>
            <person name="Lipzen A."/>
            <person name="Salamov A."/>
            <person name="Henrissat B."/>
            <person name="Wiebenga A."/>
            <person name="De vries R.P."/>
            <person name="Grigoriev I.V."/>
            <person name="Mortensen U.H."/>
            <person name="Andersen M.R."/>
            <person name="Baker S.E."/>
        </authorList>
    </citation>
    <scope>NUCLEOTIDE SEQUENCE</scope>
    <source>
        <strain evidence="1">CBS 621.78</strain>
    </source>
</reference>
<organism evidence="1 2">
    <name type="scientific">Aspergillus brunneoviolaceus CBS 621.78</name>
    <dbReference type="NCBI Taxonomy" id="1450534"/>
    <lineage>
        <taxon>Eukaryota</taxon>
        <taxon>Fungi</taxon>
        <taxon>Dikarya</taxon>
        <taxon>Ascomycota</taxon>
        <taxon>Pezizomycotina</taxon>
        <taxon>Eurotiomycetes</taxon>
        <taxon>Eurotiomycetidae</taxon>
        <taxon>Eurotiales</taxon>
        <taxon>Aspergillaceae</taxon>
        <taxon>Aspergillus</taxon>
        <taxon>Aspergillus subgen. Circumdati</taxon>
    </lineage>
</organism>
<gene>
    <name evidence="1" type="ORF">BO95DRAFT_71753</name>
</gene>